<gene>
    <name evidence="2" type="ORF">BO80DRAFT_207889</name>
</gene>
<dbReference type="GeneID" id="37219142"/>
<keyword evidence="3" id="KW-1185">Reference proteome</keyword>
<reference evidence="2 3" key="1">
    <citation type="submission" date="2018-02" db="EMBL/GenBank/DDBJ databases">
        <title>The genomes of Aspergillus section Nigri reveals drivers in fungal speciation.</title>
        <authorList>
            <consortium name="DOE Joint Genome Institute"/>
            <person name="Vesth T.C."/>
            <person name="Nybo J."/>
            <person name="Theobald S."/>
            <person name="Brandl J."/>
            <person name="Frisvad J.C."/>
            <person name="Nielsen K.F."/>
            <person name="Lyhne E.K."/>
            <person name="Kogle M.E."/>
            <person name="Kuo A."/>
            <person name="Riley R."/>
            <person name="Clum A."/>
            <person name="Nolan M."/>
            <person name="Lipzen A."/>
            <person name="Salamov A."/>
            <person name="Henrissat B."/>
            <person name="Wiebenga A."/>
            <person name="De vries R.P."/>
            <person name="Grigoriev I.V."/>
            <person name="Mortensen U.H."/>
            <person name="Andersen M.R."/>
            <person name="Baker S.E."/>
        </authorList>
    </citation>
    <scope>NUCLEOTIDE SEQUENCE [LARGE SCALE GENOMIC DNA]</scope>
    <source>
        <strain evidence="2 3">CBS 121593</strain>
    </source>
</reference>
<sequence>METSPGSIARRRIDAIEEPRAATPSFPSTGSLQTPLPARDLQASGTIENRESLSPSYSSPAVWLFSVLPPQSLEDRQAAGREYWIGPGEEPSLTPAP</sequence>
<organism evidence="2 3">
    <name type="scientific">Aspergillus ibericus CBS 121593</name>
    <dbReference type="NCBI Taxonomy" id="1448316"/>
    <lineage>
        <taxon>Eukaryota</taxon>
        <taxon>Fungi</taxon>
        <taxon>Dikarya</taxon>
        <taxon>Ascomycota</taxon>
        <taxon>Pezizomycotina</taxon>
        <taxon>Eurotiomycetes</taxon>
        <taxon>Eurotiomycetidae</taxon>
        <taxon>Eurotiales</taxon>
        <taxon>Aspergillaceae</taxon>
        <taxon>Aspergillus</taxon>
        <taxon>Aspergillus subgen. Circumdati</taxon>
    </lineage>
</organism>
<feature type="compositionally biased region" description="Polar residues" evidence="1">
    <location>
        <begin position="43"/>
        <end position="56"/>
    </location>
</feature>
<dbReference type="AlphaFoldDB" id="A0A395HAS8"/>
<dbReference type="VEuPathDB" id="FungiDB:BO80DRAFT_207889"/>
<dbReference type="EMBL" id="KZ824423">
    <property type="protein sequence ID" value="RAL04756.1"/>
    <property type="molecule type" value="Genomic_DNA"/>
</dbReference>
<name>A0A395HAS8_9EURO</name>
<evidence type="ECO:0000313" key="3">
    <source>
        <dbReference type="Proteomes" id="UP000249402"/>
    </source>
</evidence>
<evidence type="ECO:0000313" key="2">
    <source>
        <dbReference type="EMBL" id="RAL04756.1"/>
    </source>
</evidence>
<accession>A0A395HAS8</accession>
<proteinExistence type="predicted"/>
<protein>
    <submittedName>
        <fullName evidence="2">Uncharacterized protein</fullName>
    </submittedName>
</protein>
<dbReference type="RefSeq" id="XP_025579083.1">
    <property type="nucleotide sequence ID" value="XM_025714277.1"/>
</dbReference>
<feature type="compositionally biased region" description="Polar residues" evidence="1">
    <location>
        <begin position="25"/>
        <end position="34"/>
    </location>
</feature>
<feature type="region of interest" description="Disordered" evidence="1">
    <location>
        <begin position="1"/>
        <end position="56"/>
    </location>
</feature>
<dbReference type="Proteomes" id="UP000249402">
    <property type="component" value="Unassembled WGS sequence"/>
</dbReference>
<evidence type="ECO:0000256" key="1">
    <source>
        <dbReference type="SAM" id="MobiDB-lite"/>
    </source>
</evidence>
<feature type="compositionally biased region" description="Basic and acidic residues" evidence="1">
    <location>
        <begin position="11"/>
        <end position="20"/>
    </location>
</feature>